<feature type="compositionally biased region" description="Basic and acidic residues" evidence="3">
    <location>
        <begin position="332"/>
        <end position="364"/>
    </location>
</feature>
<dbReference type="Pfam" id="PF12656">
    <property type="entry name" value="G-patch_2"/>
    <property type="match status" value="1"/>
</dbReference>
<dbReference type="InterPro" id="IPR045166">
    <property type="entry name" value="Spp2-like"/>
</dbReference>
<reference evidence="5" key="1">
    <citation type="submission" date="2021-03" db="EMBL/GenBank/DDBJ databases">
        <title>Chromosome level genome of the anhydrobiotic midge Polypedilum vanderplanki.</title>
        <authorList>
            <person name="Yoshida Y."/>
            <person name="Kikawada T."/>
            <person name="Gusev O."/>
        </authorList>
    </citation>
    <scope>NUCLEOTIDE SEQUENCE</scope>
    <source>
        <strain evidence="5">NIAS01</strain>
        <tissue evidence="5">Whole body or cell culture</tissue>
    </source>
</reference>
<feature type="compositionally biased region" description="Basic residues" evidence="3">
    <location>
        <begin position="386"/>
        <end position="404"/>
    </location>
</feature>
<evidence type="ECO:0000313" key="5">
    <source>
        <dbReference type="EMBL" id="KAG5676164.1"/>
    </source>
</evidence>
<gene>
    <name evidence="5" type="ORF">PVAND_006013</name>
</gene>
<proteinExistence type="predicted"/>
<evidence type="ECO:0000256" key="1">
    <source>
        <dbReference type="ARBA" id="ARBA00004123"/>
    </source>
</evidence>
<evidence type="ECO:0000256" key="3">
    <source>
        <dbReference type="SAM" id="MobiDB-lite"/>
    </source>
</evidence>
<dbReference type="InterPro" id="IPR026822">
    <property type="entry name" value="Spp2/MOS2_G-patch"/>
</dbReference>
<dbReference type="GO" id="GO:0005681">
    <property type="term" value="C:spliceosomal complex"/>
    <property type="evidence" value="ECO:0007669"/>
    <property type="project" value="TreeGrafter"/>
</dbReference>
<feature type="compositionally biased region" description="Basic residues" evidence="3">
    <location>
        <begin position="416"/>
        <end position="431"/>
    </location>
</feature>
<dbReference type="PANTHER" id="PTHR15818:SF2">
    <property type="entry name" value="G-PATCH DOMAIN AND KOW MOTIFS-CONTAINING PROTEIN"/>
    <property type="match status" value="1"/>
</dbReference>
<dbReference type="PANTHER" id="PTHR15818">
    <property type="entry name" value="G PATCH AND KOW-CONTAINING"/>
    <property type="match status" value="1"/>
</dbReference>
<protein>
    <recommendedName>
        <fullName evidence="4">Spp2/MOS2 G-patch domain-containing protein</fullName>
    </recommendedName>
</protein>
<organism evidence="5 6">
    <name type="scientific">Polypedilum vanderplanki</name>
    <name type="common">Sleeping chironomid midge</name>
    <dbReference type="NCBI Taxonomy" id="319348"/>
    <lineage>
        <taxon>Eukaryota</taxon>
        <taxon>Metazoa</taxon>
        <taxon>Ecdysozoa</taxon>
        <taxon>Arthropoda</taxon>
        <taxon>Hexapoda</taxon>
        <taxon>Insecta</taxon>
        <taxon>Pterygota</taxon>
        <taxon>Neoptera</taxon>
        <taxon>Endopterygota</taxon>
        <taxon>Diptera</taxon>
        <taxon>Nematocera</taxon>
        <taxon>Chironomoidea</taxon>
        <taxon>Chironomidae</taxon>
        <taxon>Chironominae</taxon>
        <taxon>Polypedilum</taxon>
        <taxon>Polypedilum</taxon>
    </lineage>
</organism>
<dbReference type="EMBL" id="JADBJN010000002">
    <property type="protein sequence ID" value="KAG5676164.1"/>
    <property type="molecule type" value="Genomic_DNA"/>
</dbReference>
<dbReference type="Proteomes" id="UP001107558">
    <property type="component" value="Chromosome 2"/>
</dbReference>
<accession>A0A9J6C1W1</accession>
<dbReference type="CDD" id="cd13152">
    <property type="entry name" value="KOW_GPKOW_A"/>
    <property type="match status" value="1"/>
</dbReference>
<evidence type="ECO:0000313" key="6">
    <source>
        <dbReference type="Proteomes" id="UP001107558"/>
    </source>
</evidence>
<evidence type="ECO:0000259" key="4">
    <source>
        <dbReference type="Pfam" id="PF12656"/>
    </source>
</evidence>
<evidence type="ECO:0000256" key="2">
    <source>
        <dbReference type="ARBA" id="ARBA00023242"/>
    </source>
</evidence>
<dbReference type="OrthoDB" id="5577072at2759"/>
<comment type="caution">
    <text evidence="5">The sequence shown here is derived from an EMBL/GenBank/DDBJ whole genome shotgun (WGS) entry which is preliminary data.</text>
</comment>
<name>A0A9J6C1W1_POLVA</name>
<sequence length="454" mass="52487">MSNQGAKLSFGFSKVIKKPNLLKSNSENTTETKKIQLIDSIEGTKLKVLGKNPEDDKQKELVIPLTDEQKSTPISKLIETRRKKRSKNNEIKESTETNGNSEEIVNNKEETLEQRAAREILEDLQNSESKNETKVFELPIHPDELPLLGATESTIDDYDRIPIADFGKAMLRGMGWKEEKKDEKDDPNKFDIFVRPKGLGLGADKVVKKQKLLVNPAPNEILEIKKNACIKVLAGKHKNLYGTIEGFDDGGGRLIVKLAIGGLKVQMNEFMVQPVSKQEYAKYSKILNSEKYDEYKNEEGKNSNQKIIKKEDNSPSPIPKKRDRSKSPSTSRARDRSRSYERESKSNKFSERDRSRDRKRDRSPHYSRKKYSSDSEDDKTNNRKYNEKHRKSRSHDREKHKRRHSSSDSNSERYNSKKKSSKKSSKSKSKRYSSDDEKVHKKKYKRSKHHRDRS</sequence>
<comment type="subcellular location">
    <subcellularLocation>
        <location evidence="1">Nucleus</location>
    </subcellularLocation>
</comment>
<feature type="compositionally biased region" description="Basic residues" evidence="3">
    <location>
        <begin position="440"/>
        <end position="454"/>
    </location>
</feature>
<dbReference type="InterPro" id="IPR041993">
    <property type="entry name" value="GPKOW_KOW1"/>
</dbReference>
<feature type="region of interest" description="Disordered" evidence="3">
    <location>
        <begin position="294"/>
        <end position="454"/>
    </location>
</feature>
<keyword evidence="2" id="KW-0539">Nucleus</keyword>
<keyword evidence="6" id="KW-1185">Reference proteome</keyword>
<dbReference type="GO" id="GO:0000398">
    <property type="term" value="P:mRNA splicing, via spliceosome"/>
    <property type="evidence" value="ECO:0007669"/>
    <property type="project" value="InterPro"/>
</dbReference>
<feature type="domain" description="Spp2/MOS2 G-patch" evidence="4">
    <location>
        <begin position="151"/>
        <end position="206"/>
    </location>
</feature>
<feature type="region of interest" description="Disordered" evidence="3">
    <location>
        <begin position="47"/>
        <end position="107"/>
    </location>
</feature>
<dbReference type="AlphaFoldDB" id="A0A9J6C1W1"/>